<dbReference type="GO" id="GO:0016020">
    <property type="term" value="C:membrane"/>
    <property type="evidence" value="ECO:0007669"/>
    <property type="project" value="TreeGrafter"/>
</dbReference>
<accession>A0A0L7L6I5</accession>
<evidence type="ECO:0000256" key="2">
    <source>
        <dbReference type="ARBA" id="ARBA00022840"/>
    </source>
</evidence>
<reference evidence="3 4" key="1">
    <citation type="journal article" date="2015" name="Genome Biol. Evol.">
        <title>The genome of winter moth (Operophtera brumata) provides a genomic perspective on sexual dimorphism and phenology.</title>
        <authorList>
            <person name="Derks M.F."/>
            <person name="Smit S."/>
            <person name="Salis L."/>
            <person name="Schijlen E."/>
            <person name="Bossers A."/>
            <person name="Mateman C."/>
            <person name="Pijl A.S."/>
            <person name="de Ridder D."/>
            <person name="Groenen M.A."/>
            <person name="Visser M.E."/>
            <person name="Megens H.J."/>
        </authorList>
    </citation>
    <scope>NUCLEOTIDE SEQUENCE [LARGE SCALE GENOMIC DNA]</scope>
    <source>
        <strain evidence="3">WM2013NL</strain>
        <tissue evidence="3">Head and thorax</tissue>
    </source>
</reference>
<evidence type="ECO:0000313" key="3">
    <source>
        <dbReference type="EMBL" id="KOB70929.1"/>
    </source>
</evidence>
<dbReference type="PANTHER" id="PTHR24223">
    <property type="entry name" value="ATP-BINDING CASSETTE SUB-FAMILY C"/>
    <property type="match status" value="1"/>
</dbReference>
<protein>
    <submittedName>
        <fullName evidence="3">Putative ATP-dependent bile acid permease</fullName>
    </submittedName>
</protein>
<comment type="caution">
    <text evidence="3">The sequence shown here is derived from an EMBL/GenBank/DDBJ whole genome shotgun (WGS) entry which is preliminary data.</text>
</comment>
<evidence type="ECO:0000256" key="1">
    <source>
        <dbReference type="ARBA" id="ARBA00022741"/>
    </source>
</evidence>
<dbReference type="GO" id="GO:0005524">
    <property type="term" value="F:ATP binding"/>
    <property type="evidence" value="ECO:0007669"/>
    <property type="project" value="UniProtKB-KW"/>
</dbReference>
<dbReference type="EMBL" id="JTDY01002686">
    <property type="protein sequence ID" value="KOB70929.1"/>
    <property type="molecule type" value="Genomic_DNA"/>
</dbReference>
<dbReference type="Proteomes" id="UP000037510">
    <property type="component" value="Unassembled WGS sequence"/>
</dbReference>
<evidence type="ECO:0000313" key="4">
    <source>
        <dbReference type="Proteomes" id="UP000037510"/>
    </source>
</evidence>
<name>A0A0L7L6I5_OPEBR</name>
<sequence>MGNQRNDKALKANHSSLDYDKWPTKVDGVSYDEAGLRSWRSRVCALPQRAALFAATLRDNLDPANKHTDADIYKALEQVTLCARRCN</sequence>
<dbReference type="SUPFAM" id="SSF52540">
    <property type="entry name" value="P-loop containing nucleoside triphosphate hydrolases"/>
    <property type="match status" value="1"/>
</dbReference>
<dbReference type="AlphaFoldDB" id="A0A0L7L6I5"/>
<keyword evidence="1" id="KW-0547">Nucleotide-binding</keyword>
<keyword evidence="2" id="KW-0067">ATP-binding</keyword>
<dbReference type="STRING" id="104452.A0A0L7L6I5"/>
<organism evidence="3 4">
    <name type="scientific">Operophtera brumata</name>
    <name type="common">Winter moth</name>
    <name type="synonym">Phalaena brumata</name>
    <dbReference type="NCBI Taxonomy" id="104452"/>
    <lineage>
        <taxon>Eukaryota</taxon>
        <taxon>Metazoa</taxon>
        <taxon>Ecdysozoa</taxon>
        <taxon>Arthropoda</taxon>
        <taxon>Hexapoda</taxon>
        <taxon>Insecta</taxon>
        <taxon>Pterygota</taxon>
        <taxon>Neoptera</taxon>
        <taxon>Endopterygota</taxon>
        <taxon>Lepidoptera</taxon>
        <taxon>Glossata</taxon>
        <taxon>Ditrysia</taxon>
        <taxon>Geometroidea</taxon>
        <taxon>Geometridae</taxon>
        <taxon>Larentiinae</taxon>
        <taxon>Operophtera</taxon>
    </lineage>
</organism>
<proteinExistence type="predicted"/>
<gene>
    <name evidence="3" type="ORF">OBRU01_06601</name>
</gene>
<dbReference type="GO" id="GO:0042626">
    <property type="term" value="F:ATPase-coupled transmembrane transporter activity"/>
    <property type="evidence" value="ECO:0007669"/>
    <property type="project" value="TreeGrafter"/>
</dbReference>
<dbReference type="InterPro" id="IPR027417">
    <property type="entry name" value="P-loop_NTPase"/>
</dbReference>
<keyword evidence="4" id="KW-1185">Reference proteome</keyword>
<dbReference type="Gene3D" id="3.40.50.300">
    <property type="entry name" value="P-loop containing nucleotide triphosphate hydrolases"/>
    <property type="match status" value="1"/>
</dbReference>
<dbReference type="InterPro" id="IPR050173">
    <property type="entry name" value="ABC_transporter_C-like"/>
</dbReference>